<dbReference type="SMART" id="SM00355">
    <property type="entry name" value="ZnF_C2H2"/>
    <property type="match status" value="2"/>
</dbReference>
<dbReference type="AlphaFoldDB" id="A0AAN8MIF3"/>
<evidence type="ECO:0000313" key="5">
    <source>
        <dbReference type="Proteomes" id="UP001313282"/>
    </source>
</evidence>
<proteinExistence type="predicted"/>
<dbReference type="PANTHER" id="PTHR35391:SF7">
    <property type="entry name" value="C2H2-TYPE DOMAIN-CONTAINING PROTEIN"/>
    <property type="match status" value="1"/>
</dbReference>
<dbReference type="InterPro" id="IPR058925">
    <property type="entry name" value="zf-C2H2_AcuF"/>
</dbReference>
<feature type="region of interest" description="Disordered" evidence="2">
    <location>
        <begin position="96"/>
        <end position="124"/>
    </location>
</feature>
<accession>A0AAN8MIF3</accession>
<evidence type="ECO:0000256" key="1">
    <source>
        <dbReference type="ARBA" id="ARBA00022737"/>
    </source>
</evidence>
<feature type="domain" description="C2H2-type" evidence="3">
    <location>
        <begin position="375"/>
        <end position="403"/>
    </location>
</feature>
<reference evidence="4 5" key="1">
    <citation type="submission" date="2019-10" db="EMBL/GenBank/DDBJ databases">
        <authorList>
            <person name="Palmer J.M."/>
        </authorList>
    </citation>
    <scope>NUCLEOTIDE SEQUENCE [LARGE SCALE GENOMIC DNA]</scope>
    <source>
        <strain evidence="4 5">TWF718</strain>
    </source>
</reference>
<keyword evidence="4" id="KW-0418">Kinase</keyword>
<dbReference type="PANTHER" id="PTHR35391">
    <property type="entry name" value="C2H2-TYPE DOMAIN-CONTAINING PROTEIN-RELATED"/>
    <property type="match status" value="1"/>
</dbReference>
<keyword evidence="1" id="KW-0677">Repeat</keyword>
<sequence>MDSIAGIARICFNRFRELTTALTLGSEENRESMPLEALEWEFSRFKIWCGNLGVLQTGSSSLDSRLRESTVVRTNVFEHLVRLDRALLKSKEVASGSRLPLEKQPQPEDSSSDSSSEESESDDELSKELVLHMESIKKILSDLYMLSFRIRNNSTRPTSNLRVKLYKELDETGADKFAAYTEFDKRYIEDLLLQLRRDAAIEMGKAPSEFSRIMDTDQYLIDRLVVTMNIRRKFLRYWQRHAKKLAEVPKEVKILDTGGPHTQPAPKPQLEKAMPEKTGSRVQLAPSVAQKTMVSMTEATRFDKALDDIVEVQSVISYASTRFDINGDDVKLPAPPTAASKGTEFLCPYCGIVCPERHGKGRAWKAHILRDLQPYICTYEDCDDGQRIFNSRTAWLEHERLGHRRVWQCFEHVEPKFGSKAALQNHLECEHGDEVTAKQVQNLIDLCELSIMDTRTTCPFCLLEGPFPGELEDHIALHMHRIATFAIPGGASSDEDKDGLYGIEKQSNCAQDLGSRSSLVSGSLEFNSQLASNPASDTDNPPEAVPERSLFAQILDIKDERDLIKIKHIEDAAFDSDVNCGLRCLPGTCTDVLDQVREWDWGSNKLVLRLESGPGTGKSMIAGTVAQYFDQNGFLGGSFFYRSDRDKHCNFSTLVNTLTVQILKKNPDMIPYVKKEITEQSGLLQKGLEIQFSSFILSPLRRFQGSAVFVFDALNECPMSDVNMMCMFSAMSQLSPPFRVFFTNRYDGTQGFLHRFGLQEIPRGYRFYDDIKERSLDNVRRDNLVFLRDSLNRVRASSGLIMNRPTPQRHGSALDELAYMISTLRIPADTADGLLAWIGTQRFHGSIVCRSIEDKMMYAINNTSCKDLDRLLSDALTELGCPFIPPFYFVLEEYFPDSSFNPST</sequence>
<dbReference type="Pfam" id="PF26082">
    <property type="entry name" value="zf-C2H2_AcuF"/>
    <property type="match status" value="1"/>
</dbReference>
<comment type="caution">
    <text evidence="4">The sequence shown here is derived from an EMBL/GenBank/DDBJ whole genome shotgun (WGS) entry which is preliminary data.</text>
</comment>
<gene>
    <name evidence="4" type="primary">CHEK2</name>
    <name evidence="4" type="ORF">TWF718_002322</name>
</gene>
<dbReference type="GO" id="GO:0016301">
    <property type="term" value="F:kinase activity"/>
    <property type="evidence" value="ECO:0007669"/>
    <property type="project" value="UniProtKB-KW"/>
</dbReference>
<feature type="region of interest" description="Disordered" evidence="2">
    <location>
        <begin position="255"/>
        <end position="280"/>
    </location>
</feature>
<evidence type="ECO:0000313" key="4">
    <source>
        <dbReference type="EMBL" id="KAK6331781.1"/>
    </source>
</evidence>
<dbReference type="Proteomes" id="UP001313282">
    <property type="component" value="Unassembled WGS sequence"/>
</dbReference>
<dbReference type="Pfam" id="PF24883">
    <property type="entry name" value="NPHP3_N"/>
    <property type="match status" value="1"/>
</dbReference>
<keyword evidence="4" id="KW-0808">Transferase</keyword>
<dbReference type="InterPro" id="IPR056884">
    <property type="entry name" value="NPHP3-like_N"/>
</dbReference>
<feature type="domain" description="C2H2-type" evidence="3">
    <location>
        <begin position="456"/>
        <end position="478"/>
    </location>
</feature>
<dbReference type="EMBL" id="JAVHNR010000010">
    <property type="protein sequence ID" value="KAK6331781.1"/>
    <property type="molecule type" value="Genomic_DNA"/>
</dbReference>
<feature type="compositionally biased region" description="Basic and acidic residues" evidence="2">
    <location>
        <begin position="269"/>
        <end position="279"/>
    </location>
</feature>
<protein>
    <submittedName>
        <fullName evidence="4">Checkpoint kinase 2</fullName>
    </submittedName>
</protein>
<evidence type="ECO:0000259" key="3">
    <source>
        <dbReference type="SMART" id="SM00355"/>
    </source>
</evidence>
<name>A0AAN8MIF3_9PEZI</name>
<keyword evidence="5" id="KW-1185">Reference proteome</keyword>
<organism evidence="4 5">
    <name type="scientific">Orbilia javanica</name>
    <dbReference type="NCBI Taxonomy" id="47235"/>
    <lineage>
        <taxon>Eukaryota</taxon>
        <taxon>Fungi</taxon>
        <taxon>Dikarya</taxon>
        <taxon>Ascomycota</taxon>
        <taxon>Pezizomycotina</taxon>
        <taxon>Orbiliomycetes</taxon>
        <taxon>Orbiliales</taxon>
        <taxon>Orbiliaceae</taxon>
        <taxon>Orbilia</taxon>
    </lineage>
</organism>
<evidence type="ECO:0000256" key="2">
    <source>
        <dbReference type="SAM" id="MobiDB-lite"/>
    </source>
</evidence>
<dbReference type="InterPro" id="IPR013087">
    <property type="entry name" value="Znf_C2H2_type"/>
</dbReference>